<proteinExistence type="predicted"/>
<name>A0A6L2JS24_TANCI</name>
<dbReference type="EMBL" id="BKCJ010001221">
    <property type="protein sequence ID" value="GEU39816.1"/>
    <property type="molecule type" value="Genomic_DNA"/>
</dbReference>
<feature type="region of interest" description="Disordered" evidence="3">
    <location>
        <begin position="374"/>
        <end position="414"/>
    </location>
</feature>
<feature type="region of interest" description="Disordered" evidence="3">
    <location>
        <begin position="445"/>
        <end position="468"/>
    </location>
</feature>
<feature type="region of interest" description="Disordered" evidence="3">
    <location>
        <begin position="483"/>
        <end position="508"/>
    </location>
</feature>
<dbReference type="GO" id="GO:0015074">
    <property type="term" value="P:DNA integration"/>
    <property type="evidence" value="ECO:0007669"/>
    <property type="project" value="InterPro"/>
</dbReference>
<feature type="compositionally biased region" description="Basic and acidic residues" evidence="3">
    <location>
        <begin position="458"/>
        <end position="468"/>
    </location>
</feature>
<organism evidence="5">
    <name type="scientific">Tanacetum cinerariifolium</name>
    <name type="common">Dalmatian daisy</name>
    <name type="synonym">Chrysanthemum cinerariifolium</name>
    <dbReference type="NCBI Taxonomy" id="118510"/>
    <lineage>
        <taxon>Eukaryota</taxon>
        <taxon>Viridiplantae</taxon>
        <taxon>Streptophyta</taxon>
        <taxon>Embryophyta</taxon>
        <taxon>Tracheophyta</taxon>
        <taxon>Spermatophyta</taxon>
        <taxon>Magnoliopsida</taxon>
        <taxon>eudicotyledons</taxon>
        <taxon>Gunneridae</taxon>
        <taxon>Pentapetalae</taxon>
        <taxon>asterids</taxon>
        <taxon>campanulids</taxon>
        <taxon>Asterales</taxon>
        <taxon>Asteraceae</taxon>
        <taxon>Asteroideae</taxon>
        <taxon>Anthemideae</taxon>
        <taxon>Anthemidinae</taxon>
        <taxon>Tanacetum</taxon>
    </lineage>
</organism>
<dbReference type="GO" id="GO:0003676">
    <property type="term" value="F:nucleic acid binding"/>
    <property type="evidence" value="ECO:0007669"/>
    <property type="project" value="InterPro"/>
</dbReference>
<dbReference type="SUPFAM" id="SSF53098">
    <property type="entry name" value="Ribonuclease H-like"/>
    <property type="match status" value="1"/>
</dbReference>
<dbReference type="InterPro" id="IPR039537">
    <property type="entry name" value="Retrotran_Ty1/copia-like"/>
</dbReference>
<feature type="compositionally biased region" description="Basic residues" evidence="3">
    <location>
        <begin position="374"/>
        <end position="383"/>
    </location>
</feature>
<dbReference type="AlphaFoldDB" id="A0A6L2JS24"/>
<dbReference type="InterPro" id="IPR013103">
    <property type="entry name" value="RVT_2"/>
</dbReference>
<keyword evidence="1" id="KW-0479">Metal-binding</keyword>
<feature type="compositionally biased region" description="Polar residues" evidence="3">
    <location>
        <begin position="398"/>
        <end position="409"/>
    </location>
</feature>
<evidence type="ECO:0000256" key="3">
    <source>
        <dbReference type="SAM" id="MobiDB-lite"/>
    </source>
</evidence>
<feature type="compositionally biased region" description="Polar residues" evidence="3">
    <location>
        <begin position="492"/>
        <end position="508"/>
    </location>
</feature>
<evidence type="ECO:0000259" key="4">
    <source>
        <dbReference type="PROSITE" id="PS50994"/>
    </source>
</evidence>
<sequence length="607" mass="67690">MSVNHKKYTLDIVDEYSRYTWVYFLRKKGQAPTMIMSFIRMVEKQNDVKVKQIGTDNRTVFRNHELEIFCDEKGISQNFSSPYTPEQNGVAKRKNKTLIEAARIMLNGSNKARLVAQGYSQEEGINYDETFAPVARMEAIRIFLAFVTYMNFKGYQMDVKIAFLNGKIKEEVYVKQPLGFESSYQMDVKIAFLNGKIKEEVYVKQPLGFESSEFLYYVYKLDKALYGLKQAPRACSLMETPMVPPNNLGPDLAGKPVNETLYMGMISAKKHQSVAMSLAKAEYVAVGCCASIIWMKSQLSDYDFHYKMVPIFCDNTSAIAISNNPVLGRNYSSMEQVNSIQQLLANCLIIGTEVDIGEIIYSDLGAEVLETLSKKSKRPKSKKPPTYTKVTSPKPTKGSEQSHSGSSGTVPDPQDLEIDIQLASTGLPSTLNKGNIPPADMEPIHTTIADPSGTGAKYQDELDKESDEKDVLTVTEDIYEVPQAAEEVGTPQPKQDQPGSSYVQEFASDSSSLDLKRFDNTLPLTKRDHTDKLVKASISSLDKSNTTISDLYKGLDVITQLLRDTNNAIKDEPATNKKINEAIKTFVKSTVTDLQAQALKQEEASSS</sequence>
<keyword evidence="2" id="KW-0378">Hydrolase</keyword>
<dbReference type="GO" id="GO:0016787">
    <property type="term" value="F:hydrolase activity"/>
    <property type="evidence" value="ECO:0007669"/>
    <property type="project" value="UniProtKB-KW"/>
</dbReference>
<dbReference type="PANTHER" id="PTHR42648:SF21">
    <property type="entry name" value="CYSTEINE-RICH RLK (RECEPTOR-LIKE PROTEIN KINASE) 8"/>
    <property type="match status" value="1"/>
</dbReference>
<evidence type="ECO:0000256" key="1">
    <source>
        <dbReference type="ARBA" id="ARBA00022723"/>
    </source>
</evidence>
<dbReference type="Pfam" id="PF07727">
    <property type="entry name" value="RVT_2"/>
    <property type="match status" value="2"/>
</dbReference>
<dbReference type="Pfam" id="PF00665">
    <property type="entry name" value="rve"/>
    <property type="match status" value="1"/>
</dbReference>
<feature type="compositionally biased region" description="Low complexity" evidence="3">
    <location>
        <begin position="384"/>
        <end position="396"/>
    </location>
</feature>
<evidence type="ECO:0000313" key="5">
    <source>
        <dbReference type="EMBL" id="GEU39816.1"/>
    </source>
</evidence>
<gene>
    <name evidence="5" type="ORF">Tci_011794</name>
</gene>
<dbReference type="InterPro" id="IPR036397">
    <property type="entry name" value="RNaseH_sf"/>
</dbReference>
<dbReference type="PROSITE" id="PS50994">
    <property type="entry name" value="INTEGRASE"/>
    <property type="match status" value="1"/>
</dbReference>
<dbReference type="GO" id="GO:0046872">
    <property type="term" value="F:metal ion binding"/>
    <property type="evidence" value="ECO:0007669"/>
    <property type="project" value="UniProtKB-KW"/>
</dbReference>
<reference evidence="5" key="1">
    <citation type="journal article" date="2019" name="Sci. Rep.">
        <title>Draft genome of Tanacetum cinerariifolium, the natural source of mosquito coil.</title>
        <authorList>
            <person name="Yamashiro T."/>
            <person name="Shiraishi A."/>
            <person name="Satake H."/>
            <person name="Nakayama K."/>
        </authorList>
    </citation>
    <scope>NUCLEOTIDE SEQUENCE</scope>
</reference>
<feature type="domain" description="Integrase catalytic" evidence="4">
    <location>
        <begin position="1"/>
        <end position="177"/>
    </location>
</feature>
<dbReference type="Gene3D" id="3.30.420.10">
    <property type="entry name" value="Ribonuclease H-like superfamily/Ribonuclease H"/>
    <property type="match status" value="1"/>
</dbReference>
<comment type="caution">
    <text evidence="5">The sequence shown here is derived from an EMBL/GenBank/DDBJ whole genome shotgun (WGS) entry which is preliminary data.</text>
</comment>
<evidence type="ECO:0000256" key="2">
    <source>
        <dbReference type="ARBA" id="ARBA00022801"/>
    </source>
</evidence>
<protein>
    <submittedName>
        <fullName evidence="5">Retrovirus-related Pol polyprotein from transposon TNT 1-94</fullName>
    </submittedName>
</protein>
<dbReference type="PANTHER" id="PTHR42648">
    <property type="entry name" value="TRANSPOSASE, PUTATIVE-RELATED"/>
    <property type="match status" value="1"/>
</dbReference>
<dbReference type="InterPro" id="IPR001584">
    <property type="entry name" value="Integrase_cat-core"/>
</dbReference>
<accession>A0A6L2JS24</accession>
<dbReference type="InterPro" id="IPR012337">
    <property type="entry name" value="RNaseH-like_sf"/>
</dbReference>